<name>A0A835I1R8_9MAGN</name>
<dbReference type="Proteomes" id="UP000631114">
    <property type="component" value="Unassembled WGS sequence"/>
</dbReference>
<dbReference type="AlphaFoldDB" id="A0A835I1R8"/>
<reference evidence="1 2" key="1">
    <citation type="submission" date="2020-10" db="EMBL/GenBank/DDBJ databases">
        <title>The Coptis chinensis genome and diversification of protoberbering-type alkaloids.</title>
        <authorList>
            <person name="Wang B."/>
            <person name="Shu S."/>
            <person name="Song C."/>
            <person name="Liu Y."/>
        </authorList>
    </citation>
    <scope>NUCLEOTIDE SEQUENCE [LARGE SCALE GENOMIC DNA]</scope>
    <source>
        <strain evidence="1">HL-2020</strain>
        <tissue evidence="1">Leaf</tissue>
    </source>
</reference>
<sequence length="110" mass="11735">MDFDAVKRFLEGKQEGGEDKNSALINGLPPKFFDPFIMQGVQVDVMEPGRVVCSMKVPPRLLNTGNFLHGGATASLVDLIGSAAIYTVGAPNSGVSIEINVPTEPKFEEA</sequence>
<accession>A0A835I1R8</accession>
<dbReference type="PANTHER" id="PTHR21660:SF47">
    <property type="entry name" value="F19P19.27 PROTEIN"/>
    <property type="match status" value="1"/>
</dbReference>
<evidence type="ECO:0008006" key="3">
    <source>
        <dbReference type="Google" id="ProtNLM"/>
    </source>
</evidence>
<dbReference type="CDD" id="cd03443">
    <property type="entry name" value="PaaI_thioesterase"/>
    <property type="match status" value="1"/>
</dbReference>
<evidence type="ECO:0000313" key="2">
    <source>
        <dbReference type="Proteomes" id="UP000631114"/>
    </source>
</evidence>
<dbReference type="OrthoDB" id="46529at2759"/>
<dbReference type="Gene3D" id="3.10.129.10">
    <property type="entry name" value="Hotdog Thioesterase"/>
    <property type="match status" value="1"/>
</dbReference>
<gene>
    <name evidence="1" type="ORF">IFM89_009858</name>
</gene>
<dbReference type="SUPFAM" id="SSF54637">
    <property type="entry name" value="Thioesterase/thiol ester dehydrase-isomerase"/>
    <property type="match status" value="1"/>
</dbReference>
<dbReference type="EMBL" id="JADFTS010000004">
    <property type="protein sequence ID" value="KAF9608492.1"/>
    <property type="molecule type" value="Genomic_DNA"/>
</dbReference>
<proteinExistence type="predicted"/>
<keyword evidence="2" id="KW-1185">Reference proteome</keyword>
<dbReference type="GO" id="GO:0047617">
    <property type="term" value="F:fatty acyl-CoA hydrolase activity"/>
    <property type="evidence" value="ECO:0007669"/>
    <property type="project" value="InterPro"/>
</dbReference>
<evidence type="ECO:0000313" key="1">
    <source>
        <dbReference type="EMBL" id="KAF9608492.1"/>
    </source>
</evidence>
<dbReference type="InterPro" id="IPR039298">
    <property type="entry name" value="ACOT13"/>
</dbReference>
<dbReference type="PANTHER" id="PTHR21660">
    <property type="entry name" value="THIOESTERASE SUPERFAMILY MEMBER-RELATED"/>
    <property type="match status" value="1"/>
</dbReference>
<dbReference type="InterPro" id="IPR029069">
    <property type="entry name" value="HotDog_dom_sf"/>
</dbReference>
<comment type="caution">
    <text evidence="1">The sequence shown here is derived from an EMBL/GenBank/DDBJ whole genome shotgun (WGS) entry which is preliminary data.</text>
</comment>
<organism evidence="1 2">
    <name type="scientific">Coptis chinensis</name>
    <dbReference type="NCBI Taxonomy" id="261450"/>
    <lineage>
        <taxon>Eukaryota</taxon>
        <taxon>Viridiplantae</taxon>
        <taxon>Streptophyta</taxon>
        <taxon>Embryophyta</taxon>
        <taxon>Tracheophyta</taxon>
        <taxon>Spermatophyta</taxon>
        <taxon>Magnoliopsida</taxon>
        <taxon>Ranunculales</taxon>
        <taxon>Ranunculaceae</taxon>
        <taxon>Coptidoideae</taxon>
        <taxon>Coptis</taxon>
    </lineage>
</organism>
<protein>
    <recommendedName>
        <fullName evidence="3">Thioesterase domain-containing protein</fullName>
    </recommendedName>
</protein>